<evidence type="ECO:0000256" key="6">
    <source>
        <dbReference type="PIRNR" id="PIRNR018968"/>
    </source>
</evidence>
<feature type="transmembrane region" description="Helical" evidence="6">
    <location>
        <begin position="141"/>
        <end position="170"/>
    </location>
</feature>
<dbReference type="PANTHER" id="PTHR46795:SF2">
    <property type="entry name" value="ABC TRANSPORTER, PERMEASE PROTEIN"/>
    <property type="match status" value="1"/>
</dbReference>
<accession>A0ABT4CRK3</accession>
<dbReference type="PIRSF" id="PIRSF018968">
    <property type="entry name" value="ABC_permease_BceB"/>
    <property type="match status" value="1"/>
</dbReference>
<evidence type="ECO:0000256" key="3">
    <source>
        <dbReference type="ARBA" id="ARBA00022692"/>
    </source>
</evidence>
<evidence type="ECO:0000256" key="4">
    <source>
        <dbReference type="ARBA" id="ARBA00022989"/>
    </source>
</evidence>
<evidence type="ECO:0000256" key="5">
    <source>
        <dbReference type="ARBA" id="ARBA00023136"/>
    </source>
</evidence>
<dbReference type="Proteomes" id="UP001079657">
    <property type="component" value="Unassembled WGS sequence"/>
</dbReference>
<evidence type="ECO:0000313" key="9">
    <source>
        <dbReference type="Proteomes" id="UP001079657"/>
    </source>
</evidence>
<evidence type="ECO:0000256" key="2">
    <source>
        <dbReference type="ARBA" id="ARBA00022475"/>
    </source>
</evidence>
<evidence type="ECO:0000256" key="1">
    <source>
        <dbReference type="ARBA" id="ARBA00004651"/>
    </source>
</evidence>
<keyword evidence="5 6" id="KW-0472">Membrane</keyword>
<proteinExistence type="inferred from homology"/>
<dbReference type="Pfam" id="PF02687">
    <property type="entry name" value="FtsX"/>
    <property type="match status" value="1"/>
</dbReference>
<feature type="transmembrane region" description="Helical" evidence="6">
    <location>
        <begin position="191"/>
        <end position="211"/>
    </location>
</feature>
<sequence length="636" mass="75779">MTFEKIIVNNVFRNLRIYIGYILSSIFSVTTFFIFSMIYYYPFLGESYTKGIFLFFRELIYIITIFFIIYFLRMFIKSKKKDFGIFLILGMNKKQLRKILFIENMVIGSLAVVIGIILGIVFSKFFLIIISSILEIEELKFYFSIKVIVITVFRYLALFYIVPIFIGRIIKFKNVIDLINYKKEENTKIKVSLIKSIISTIVIILGYFAVLTSDINNILSTRLLIILMLFVLGNYLFFYYIINYIVYLISKAKKIYLNKINFLFLSSLKYRLYDNISMLFIVTILLAVSFTAIGAVYIQKSILKSDAVKNSPFSLNYFVNDYSKYDEDEKFIDDILKSNNLKYNKSKLHIIQIFKRGTEKNERYSFNLIKQSEYNNIVHIVKRKPVNLQKKETILVPNYEDMTELEKRYIGQKIKFYQEDDFIIKSNVEGCIAFKGMLFNTFIVPDKEFDRMYDKYNKKIFIGYEVERWEEIKNITEKIKYESEILNKSRNIDNLFLSRMYAYGMEKTTNSILMYFTFFIGTILYLAAVSFMNYKFYVELEQEQNKYSNMMSLGLTFNELKKIISKEMMVILFVPYIMATIDAIFAYRILYIVYEIPILKSILQVQIIFFIINLLYFFIWRFKNINFLAKNKTHII</sequence>
<feature type="transmembrane region" description="Helical" evidence="6">
    <location>
        <begin position="276"/>
        <end position="298"/>
    </location>
</feature>
<name>A0ABT4CRK3_9CLOT</name>
<keyword evidence="2 6" id="KW-1003">Cell membrane</keyword>
<keyword evidence="3 6" id="KW-0812">Transmembrane</keyword>
<dbReference type="EMBL" id="JAPQES010000005">
    <property type="protein sequence ID" value="MCY6371708.1"/>
    <property type="molecule type" value="Genomic_DNA"/>
</dbReference>
<keyword evidence="6" id="KW-0813">Transport</keyword>
<organism evidence="8 9">
    <name type="scientific">Clostridium ganghwense</name>
    <dbReference type="NCBI Taxonomy" id="312089"/>
    <lineage>
        <taxon>Bacteria</taxon>
        <taxon>Bacillati</taxon>
        <taxon>Bacillota</taxon>
        <taxon>Clostridia</taxon>
        <taxon>Eubacteriales</taxon>
        <taxon>Clostridiaceae</taxon>
        <taxon>Clostridium</taxon>
    </lineage>
</organism>
<feature type="transmembrane region" description="Helical" evidence="6">
    <location>
        <begin position="21"/>
        <end position="40"/>
    </location>
</feature>
<dbReference type="InterPro" id="IPR003838">
    <property type="entry name" value="ABC3_permease_C"/>
</dbReference>
<reference evidence="8" key="1">
    <citation type="submission" date="2022-12" db="EMBL/GenBank/DDBJ databases">
        <authorList>
            <person name="Wang J."/>
        </authorList>
    </citation>
    <scope>NUCLEOTIDE SEQUENCE</scope>
    <source>
        <strain evidence="8">HY-42-06</strain>
    </source>
</reference>
<evidence type="ECO:0000259" key="7">
    <source>
        <dbReference type="Pfam" id="PF02687"/>
    </source>
</evidence>
<feature type="transmembrane region" description="Helical" evidence="6">
    <location>
        <begin position="223"/>
        <end position="249"/>
    </location>
</feature>
<keyword evidence="9" id="KW-1185">Reference proteome</keyword>
<feature type="domain" description="ABC3 transporter permease C-terminal" evidence="7">
    <location>
        <begin position="59"/>
        <end position="173"/>
    </location>
</feature>
<feature type="transmembrane region" description="Helical" evidence="6">
    <location>
        <begin position="52"/>
        <end position="72"/>
    </location>
</feature>
<dbReference type="InterPro" id="IPR027022">
    <property type="entry name" value="ABC_permease_BceB-typ"/>
</dbReference>
<protein>
    <submittedName>
        <fullName evidence="8">FtsX-like permease family protein</fullName>
    </submittedName>
</protein>
<feature type="transmembrane region" description="Helical" evidence="6">
    <location>
        <begin position="101"/>
        <end position="129"/>
    </location>
</feature>
<comment type="subcellular location">
    <subcellularLocation>
        <location evidence="1 6">Cell membrane</location>
        <topology evidence="1 6">Multi-pass membrane protein</topology>
    </subcellularLocation>
</comment>
<feature type="transmembrane region" description="Helical" evidence="6">
    <location>
        <begin position="512"/>
        <end position="534"/>
    </location>
</feature>
<dbReference type="RefSeq" id="WP_336296782.1">
    <property type="nucleotide sequence ID" value="NZ_JAPQES010000005.1"/>
</dbReference>
<evidence type="ECO:0000313" key="8">
    <source>
        <dbReference type="EMBL" id="MCY6371708.1"/>
    </source>
</evidence>
<dbReference type="PANTHER" id="PTHR46795">
    <property type="entry name" value="ABC TRANSPORTER PERMEASE-RELATED-RELATED"/>
    <property type="match status" value="1"/>
</dbReference>
<dbReference type="InterPro" id="IPR052536">
    <property type="entry name" value="ABC-4_Integral_Memb_Prot"/>
</dbReference>
<keyword evidence="4 6" id="KW-1133">Transmembrane helix</keyword>
<comment type="similarity">
    <text evidence="6">Belongs to the ABC-4 integral membrane protein family.</text>
</comment>
<feature type="transmembrane region" description="Helical" evidence="6">
    <location>
        <begin position="570"/>
        <end position="590"/>
    </location>
</feature>
<feature type="transmembrane region" description="Helical" evidence="6">
    <location>
        <begin position="602"/>
        <end position="622"/>
    </location>
</feature>
<comment type="caution">
    <text evidence="8">The sequence shown here is derived from an EMBL/GenBank/DDBJ whole genome shotgun (WGS) entry which is preliminary data.</text>
</comment>
<gene>
    <name evidence="8" type="ORF">OXH55_13765</name>
</gene>